<organism evidence="2">
    <name type="scientific">Rhizophagus irregularis (strain DAOM 181602 / DAOM 197198 / MUCL 43194)</name>
    <name type="common">Arbuscular mycorrhizal fungus</name>
    <name type="synonym">Glomus intraradices</name>
    <dbReference type="NCBI Taxonomy" id="747089"/>
    <lineage>
        <taxon>Eukaryota</taxon>
        <taxon>Fungi</taxon>
        <taxon>Fungi incertae sedis</taxon>
        <taxon>Mucoromycota</taxon>
        <taxon>Glomeromycotina</taxon>
        <taxon>Glomeromycetes</taxon>
        <taxon>Glomerales</taxon>
        <taxon>Glomeraceae</taxon>
        <taxon>Rhizophagus</taxon>
    </lineage>
</organism>
<sequence length="218" mass="24471">MDSGKANEMKSHLAMKCKGYVPKNVQLNFLRKIDNECESSKTSSISIKSNRADKALIRWFVCSGIPFVAADSPYFEDFTKSLNSGYNLSKRTAFATTHLDGELANITLKIEKKLGKAKNLTLCVDGWASPLKHSIYAFVIMTPERKQYIYFLEDMSSFSYTANFNAKKMVKVLEKVGPKKFSAIITDAESAMIATKRQVADKYSHILLIRCIAHKVAC</sequence>
<evidence type="ECO:0000259" key="1">
    <source>
        <dbReference type="Pfam" id="PF04937"/>
    </source>
</evidence>
<name>U9SMN5_RHIID</name>
<dbReference type="VEuPathDB" id="FungiDB:RhiirFUN_008195"/>
<feature type="domain" description="DUF659" evidence="1">
    <location>
        <begin position="92"/>
        <end position="216"/>
    </location>
</feature>
<evidence type="ECO:0000313" key="2">
    <source>
        <dbReference type="EMBL" id="ERZ97208.1"/>
    </source>
</evidence>
<dbReference type="EMBL" id="KI299806">
    <property type="protein sequence ID" value="ERZ97208.1"/>
    <property type="molecule type" value="Genomic_DNA"/>
</dbReference>
<dbReference type="InterPro" id="IPR007021">
    <property type="entry name" value="DUF659"/>
</dbReference>
<gene>
    <name evidence="2" type="ORF">GLOINDRAFT_1271</name>
</gene>
<protein>
    <recommendedName>
        <fullName evidence="1">DUF659 domain-containing protein</fullName>
    </recommendedName>
</protein>
<reference evidence="2" key="1">
    <citation type="submission" date="2013-07" db="EMBL/GenBank/DDBJ databases">
        <title>The genome of an arbuscular mycorrhizal fungus provides insights into the evolution of the oldest plant symbiosis.</title>
        <authorList>
            <consortium name="DOE Joint Genome Institute"/>
            <person name="Tisserant E."/>
            <person name="Malbreil M."/>
            <person name="Kuo A."/>
            <person name="Kohler A."/>
            <person name="Symeonidi A."/>
            <person name="Balestrini R."/>
            <person name="Charron P."/>
            <person name="Duensing N."/>
            <person name="Frei-dit-Frey N."/>
            <person name="Gianinazzi-Pearson V."/>
            <person name="Gilbert B."/>
            <person name="Handa Y."/>
            <person name="Hijri M."/>
            <person name="Kaul R."/>
            <person name="Kawaguchi M."/>
            <person name="Krajinski F."/>
            <person name="Lammers P."/>
            <person name="Lapierre D."/>
            <person name="Masclaux F.G."/>
            <person name="Murat C."/>
            <person name="Morin E."/>
            <person name="Ndikumana S."/>
            <person name="Pagni M."/>
            <person name="Petitpierre D."/>
            <person name="Requena N."/>
            <person name="Rosikiewicz P."/>
            <person name="Riley R."/>
            <person name="Saito K."/>
            <person name="San Clemente H."/>
            <person name="Shapiro H."/>
            <person name="van Tuinen D."/>
            <person name="Becard G."/>
            <person name="Bonfante P."/>
            <person name="Paszkowski U."/>
            <person name="Shachar-Hill Y."/>
            <person name="Young J.P."/>
            <person name="Sanders I.R."/>
            <person name="Henrissat B."/>
            <person name="Rensing S.A."/>
            <person name="Grigoriev I.V."/>
            <person name="Corradi N."/>
            <person name="Roux C."/>
            <person name="Martin F."/>
        </authorList>
    </citation>
    <scope>NUCLEOTIDE SEQUENCE</scope>
    <source>
        <strain evidence="2">DAOM 197198</strain>
    </source>
</reference>
<dbReference type="HOGENOM" id="CLU_1267497_0_0_1"/>
<dbReference type="AlphaFoldDB" id="U9SMN5"/>
<accession>U9SMN5</accession>
<dbReference type="Pfam" id="PF04937">
    <property type="entry name" value="DUF659"/>
    <property type="match status" value="1"/>
</dbReference>
<proteinExistence type="predicted"/>